<evidence type="ECO:0000313" key="1">
    <source>
        <dbReference type="EMBL" id="GAT45237.1"/>
    </source>
</evidence>
<protein>
    <submittedName>
        <fullName evidence="1">Uncharacterized protein</fullName>
    </submittedName>
</protein>
<sequence length="214" mass="24061">MHPPSFPDLPDTPAQFQWPPDVLRAHTKLTEMYDSACTVLALHEPDPLRLRIHLDEIQHKSIQLLEAMVPEVGDQEWAESGAHALGGLSVALAKQAAIATNVEAAHVEHPEPVRVLRTGRRGRPAKIVDPAWLTEAVASHRQITLQTLANMLGMHRNTVRNYLKMYGVYKRFSELSDEDLDTLTKVFKSKKPGSGLRYLIGFLRTHGLKVQKER</sequence>
<gene>
    <name evidence="1" type="ORF">MCHLO_02824</name>
</gene>
<accession>A0ABQ0L2L9</accession>
<organism evidence="1 2">
    <name type="scientific">Mycena chlorophos</name>
    <name type="common">Agaric fungus</name>
    <name type="synonym">Agaricus chlorophos</name>
    <dbReference type="NCBI Taxonomy" id="658473"/>
    <lineage>
        <taxon>Eukaryota</taxon>
        <taxon>Fungi</taxon>
        <taxon>Dikarya</taxon>
        <taxon>Basidiomycota</taxon>
        <taxon>Agaricomycotina</taxon>
        <taxon>Agaricomycetes</taxon>
        <taxon>Agaricomycetidae</taxon>
        <taxon>Agaricales</taxon>
        <taxon>Marasmiineae</taxon>
        <taxon>Mycenaceae</taxon>
        <taxon>Mycena</taxon>
    </lineage>
</organism>
<reference evidence="1" key="1">
    <citation type="submission" date="2014-09" db="EMBL/GenBank/DDBJ databases">
        <title>Genome sequence of the luminous mushroom Mycena chlorophos for searching fungal bioluminescence genes.</title>
        <authorList>
            <person name="Tanaka Y."/>
            <person name="Kasuga D."/>
            <person name="Oba Y."/>
            <person name="Hase S."/>
            <person name="Sato K."/>
            <person name="Oba Y."/>
            <person name="Sakakibara Y."/>
        </authorList>
    </citation>
    <scope>NUCLEOTIDE SEQUENCE</scope>
</reference>
<keyword evidence="2" id="KW-1185">Reference proteome</keyword>
<proteinExistence type="predicted"/>
<name>A0ABQ0L2L9_MYCCL</name>
<feature type="non-terminal residue" evidence="1">
    <location>
        <position position="214"/>
    </location>
</feature>
<evidence type="ECO:0000313" key="2">
    <source>
        <dbReference type="Proteomes" id="UP000815677"/>
    </source>
</evidence>
<dbReference type="Proteomes" id="UP000815677">
    <property type="component" value="Unassembled WGS sequence"/>
</dbReference>
<dbReference type="EMBL" id="DF841026">
    <property type="protein sequence ID" value="GAT45237.1"/>
    <property type="molecule type" value="Genomic_DNA"/>
</dbReference>